<feature type="domain" description="Cadherin" evidence="24">
    <location>
        <begin position="1131"/>
        <end position="1237"/>
    </location>
</feature>
<feature type="domain" description="Cadherin" evidence="24">
    <location>
        <begin position="671"/>
        <end position="776"/>
    </location>
</feature>
<dbReference type="GO" id="GO:0030246">
    <property type="term" value="F:carbohydrate binding"/>
    <property type="evidence" value="ECO:0007669"/>
    <property type="project" value="UniProtKB-KW"/>
</dbReference>
<feature type="domain" description="Cadherin" evidence="24">
    <location>
        <begin position="1238"/>
        <end position="1342"/>
    </location>
</feature>
<evidence type="ECO:0000256" key="4">
    <source>
        <dbReference type="ARBA" id="ARBA00022536"/>
    </source>
</evidence>
<dbReference type="FunFam" id="2.60.40.60:FF:000021">
    <property type="entry name" value="FAT atypical cadherin 1"/>
    <property type="match status" value="2"/>
</dbReference>
<feature type="domain" description="Cadherin" evidence="24">
    <location>
        <begin position="2374"/>
        <end position="2474"/>
    </location>
</feature>
<dbReference type="FunFam" id="2.60.40.60:FF:000089">
    <property type="entry name" value="FAT atypical cadherin 1"/>
    <property type="match status" value="1"/>
</dbReference>
<dbReference type="Pfam" id="PF02210">
    <property type="entry name" value="Laminin_G_2"/>
    <property type="match status" value="1"/>
</dbReference>
<dbReference type="InterPro" id="IPR035664">
    <property type="entry name" value="VIP36_lectin"/>
</dbReference>
<dbReference type="InterPro" id="IPR002126">
    <property type="entry name" value="Cadherin-like_dom"/>
</dbReference>
<dbReference type="PANTHER" id="PTHR24026">
    <property type="entry name" value="FAT ATYPICAL CADHERIN-RELATED"/>
    <property type="match status" value="1"/>
</dbReference>
<dbReference type="CDD" id="cd00110">
    <property type="entry name" value="LamG"/>
    <property type="match status" value="1"/>
</dbReference>
<dbReference type="InterPro" id="IPR005052">
    <property type="entry name" value="Lectin_leg"/>
</dbReference>
<name>A0A2U9C4V6_SCOMX</name>
<feature type="disulfide bond" evidence="19">
    <location>
        <begin position="4196"/>
        <end position="4205"/>
    </location>
</feature>
<dbReference type="FunFam" id="2.60.40.60:FF:000065">
    <property type="entry name" value="FAT atypical cadherin 1"/>
    <property type="match status" value="1"/>
</dbReference>
<feature type="domain" description="Cadherin" evidence="24">
    <location>
        <begin position="3434"/>
        <end position="3537"/>
    </location>
</feature>
<feature type="domain" description="Cadherin" evidence="24">
    <location>
        <begin position="2582"/>
        <end position="2683"/>
    </location>
</feature>
<dbReference type="InterPro" id="IPR013320">
    <property type="entry name" value="ConA-like_dom_sf"/>
</dbReference>
<dbReference type="PRINTS" id="PR00205">
    <property type="entry name" value="CADHERIN"/>
</dbReference>
<feature type="domain" description="Cadherin" evidence="24">
    <location>
        <begin position="2170"/>
        <end position="2271"/>
    </location>
</feature>
<evidence type="ECO:0000256" key="13">
    <source>
        <dbReference type="ARBA" id="ARBA00023034"/>
    </source>
</evidence>
<feature type="domain" description="Cadherin" evidence="24">
    <location>
        <begin position="1026"/>
        <end position="1130"/>
    </location>
</feature>
<keyword evidence="5 20" id="KW-0812">Transmembrane</keyword>
<feature type="domain" description="L-type lectin-like" evidence="25">
    <location>
        <begin position="32"/>
        <end position="257"/>
    </location>
</feature>
<keyword evidence="12 20" id="KW-1133">Transmembrane helix</keyword>
<evidence type="ECO:0000259" key="22">
    <source>
        <dbReference type="PROSITE" id="PS50025"/>
    </source>
</evidence>
<evidence type="ECO:0000256" key="3">
    <source>
        <dbReference type="ARBA" id="ARBA00022475"/>
    </source>
</evidence>
<dbReference type="FunFam" id="2.60.40.60:FF:000041">
    <property type="entry name" value="FAT atypical cadherin 1"/>
    <property type="match status" value="1"/>
</dbReference>
<dbReference type="GO" id="GO:0000139">
    <property type="term" value="C:Golgi membrane"/>
    <property type="evidence" value="ECO:0007669"/>
    <property type="project" value="UniProtKB-SubCell"/>
</dbReference>
<evidence type="ECO:0000256" key="5">
    <source>
        <dbReference type="ARBA" id="ARBA00022692"/>
    </source>
</evidence>
<dbReference type="FunFam" id="2.60.40.60:FF:000015">
    <property type="entry name" value="FAT atypical cadherin 1"/>
    <property type="match status" value="2"/>
</dbReference>
<keyword evidence="16" id="KW-0325">Glycoprotein</keyword>
<dbReference type="FunFam" id="2.60.40.60:FF:000066">
    <property type="entry name" value="FAT atypical cadherin 1"/>
    <property type="match status" value="1"/>
</dbReference>
<dbReference type="InterPro" id="IPR001791">
    <property type="entry name" value="Laminin_G"/>
</dbReference>
<evidence type="ECO:0000256" key="8">
    <source>
        <dbReference type="ARBA" id="ARBA00022734"/>
    </source>
</evidence>
<dbReference type="FunFam" id="2.60.40.60:FF:000116">
    <property type="entry name" value="Dachsous cadherin-related 2"/>
    <property type="match status" value="1"/>
</dbReference>
<keyword evidence="9" id="KW-0677">Repeat</keyword>
<dbReference type="GO" id="GO:0005509">
    <property type="term" value="F:calcium ion binding"/>
    <property type="evidence" value="ECO:0007669"/>
    <property type="project" value="UniProtKB-UniRule"/>
</dbReference>
<evidence type="ECO:0000256" key="16">
    <source>
        <dbReference type="ARBA" id="ARBA00023180"/>
    </source>
</evidence>
<feature type="domain" description="Cadherin" evidence="24">
    <location>
        <begin position="3001"/>
        <end position="3112"/>
    </location>
</feature>
<dbReference type="PROSITE" id="PS50025">
    <property type="entry name" value="LAM_G_DOMAIN"/>
    <property type="match status" value="1"/>
</dbReference>
<feature type="domain" description="EGF-like" evidence="23">
    <location>
        <begin position="4208"/>
        <end position="4244"/>
    </location>
</feature>
<keyword evidence="14 20" id="KW-0472">Membrane</keyword>
<evidence type="ECO:0000256" key="10">
    <source>
        <dbReference type="ARBA" id="ARBA00022837"/>
    </source>
</evidence>
<feature type="domain" description="Cadherin" evidence="24">
    <location>
        <begin position="2272"/>
        <end position="2373"/>
    </location>
</feature>
<dbReference type="SUPFAM" id="SSF49899">
    <property type="entry name" value="Concanavalin A-like lectins/glucanases"/>
    <property type="match status" value="2"/>
</dbReference>
<feature type="domain" description="Cadherin" evidence="24">
    <location>
        <begin position="364"/>
        <end position="471"/>
    </location>
</feature>
<dbReference type="InterPro" id="IPR015919">
    <property type="entry name" value="Cadherin-like_sf"/>
</dbReference>
<dbReference type="GO" id="GO:0005886">
    <property type="term" value="C:plasma membrane"/>
    <property type="evidence" value="ECO:0007669"/>
    <property type="project" value="UniProtKB-SubCell"/>
</dbReference>
<feature type="disulfide bond" evidence="19">
    <location>
        <begin position="4234"/>
        <end position="4243"/>
    </location>
</feature>
<keyword evidence="8" id="KW-0430">Lectin</keyword>
<feature type="domain" description="Cadherin" evidence="24">
    <location>
        <begin position="1960"/>
        <end position="2073"/>
    </location>
</feature>
<dbReference type="PROSITE" id="PS50026">
    <property type="entry name" value="EGF_3"/>
    <property type="match status" value="2"/>
</dbReference>
<dbReference type="Pfam" id="PF00028">
    <property type="entry name" value="Cadherin"/>
    <property type="match status" value="29"/>
</dbReference>
<dbReference type="PROSITE" id="PS00232">
    <property type="entry name" value="CADHERIN_1"/>
    <property type="match status" value="13"/>
</dbReference>
<dbReference type="FunFam" id="2.60.40.60:FF:000084">
    <property type="entry name" value="FAT atypical cadherin 3"/>
    <property type="match status" value="1"/>
</dbReference>
<dbReference type="SMART" id="SM00112">
    <property type="entry name" value="CA"/>
    <property type="match status" value="32"/>
</dbReference>
<dbReference type="FunFam" id="2.60.40.60:FF:000051">
    <property type="entry name" value="FAT atypical cadherin 1"/>
    <property type="match status" value="1"/>
</dbReference>
<proteinExistence type="predicted"/>
<feature type="domain" description="Cadherin" evidence="24">
    <location>
        <begin position="2895"/>
        <end position="3000"/>
    </location>
</feature>
<feature type="domain" description="Cadherin" evidence="24">
    <location>
        <begin position="1651"/>
        <end position="1756"/>
    </location>
</feature>
<dbReference type="CDD" id="cd06901">
    <property type="entry name" value="lectin_VIP36_VIPL"/>
    <property type="match status" value="1"/>
</dbReference>
<comment type="subcellular location">
    <subcellularLocation>
        <location evidence="1">Cell membrane</location>
        <topology evidence="1">Single-pass membrane protein</topology>
    </subcellularLocation>
    <subcellularLocation>
        <location evidence="17">Endomembrane system</location>
        <topology evidence="17">Single-pass type I membrane protein</topology>
    </subcellularLocation>
    <subcellularLocation>
        <location evidence="2">Golgi apparatus membrane</location>
        <topology evidence="2">Single-pass membrane protein</topology>
    </subcellularLocation>
</comment>
<keyword evidence="7 21" id="KW-0732">Signal</keyword>
<evidence type="ECO:0000256" key="2">
    <source>
        <dbReference type="ARBA" id="ARBA00004194"/>
    </source>
</evidence>
<dbReference type="SMART" id="SM00181">
    <property type="entry name" value="EGF"/>
    <property type="match status" value="2"/>
</dbReference>
<dbReference type="InterPro" id="IPR020894">
    <property type="entry name" value="Cadherin_CS"/>
</dbReference>
<evidence type="ECO:0000313" key="27">
    <source>
        <dbReference type="Proteomes" id="UP000246464"/>
    </source>
</evidence>
<dbReference type="FunFam" id="2.60.40.60:FF:000194">
    <property type="entry name" value="FAT atypical cadherin 2"/>
    <property type="match status" value="1"/>
</dbReference>
<feature type="domain" description="Cadherin" evidence="24">
    <location>
        <begin position="1343"/>
        <end position="1446"/>
    </location>
</feature>
<dbReference type="STRING" id="52904.ENSSMAP00000010544"/>
<gene>
    <name evidence="26" type="ORF">SMAX5B_016565</name>
</gene>
<dbReference type="CDD" id="cd11304">
    <property type="entry name" value="Cadherin_repeat"/>
    <property type="match status" value="32"/>
</dbReference>
<feature type="domain" description="Cadherin" evidence="24">
    <location>
        <begin position="2684"/>
        <end position="2787"/>
    </location>
</feature>
<feature type="domain" description="Cadherin" evidence="24">
    <location>
        <begin position="3321"/>
        <end position="3433"/>
    </location>
</feature>
<dbReference type="Pfam" id="PF03388">
    <property type="entry name" value="Lectin_leg-like"/>
    <property type="match status" value="1"/>
</dbReference>
<keyword evidence="15 19" id="KW-1015">Disulfide bond</keyword>
<feature type="domain" description="Cadherin" evidence="24">
    <location>
        <begin position="1862"/>
        <end position="1959"/>
    </location>
</feature>
<keyword evidence="6" id="KW-0479">Metal-binding</keyword>
<dbReference type="FunFam" id="2.60.40.60:FF:000211">
    <property type="entry name" value="Dachsous cadherin-related 2"/>
    <property type="match status" value="1"/>
</dbReference>
<protein>
    <submittedName>
        <fullName evidence="26">Putative protocadherin Fat 2</fullName>
    </submittedName>
</protein>
<dbReference type="FunFam" id="2.60.40.60:FF:000276">
    <property type="entry name" value="FAT atypical cadherin 2"/>
    <property type="match status" value="1"/>
</dbReference>
<feature type="domain" description="Cadherin" evidence="24">
    <location>
        <begin position="3766"/>
        <end position="3858"/>
    </location>
</feature>
<feature type="domain" description="Cadherin" evidence="24">
    <location>
        <begin position="2074"/>
        <end position="2169"/>
    </location>
</feature>
<feature type="domain" description="Laminin G" evidence="22">
    <location>
        <begin position="3986"/>
        <end position="4165"/>
    </location>
</feature>
<keyword evidence="11" id="KW-0130">Cell adhesion</keyword>
<accession>A0A2U9C4V6</accession>
<reference evidence="26 27" key="1">
    <citation type="submission" date="2017-12" db="EMBL/GenBank/DDBJ databases">
        <title>Integrating genomic resources of turbot (Scophthalmus maximus) in depth evaluation of genetic and physical mapping variation across individuals.</title>
        <authorList>
            <person name="Martinez P."/>
        </authorList>
    </citation>
    <scope>NUCLEOTIDE SEQUENCE [LARGE SCALE GENOMIC DNA]</scope>
</reference>
<evidence type="ECO:0000256" key="1">
    <source>
        <dbReference type="ARBA" id="ARBA00004162"/>
    </source>
</evidence>
<dbReference type="FunFam" id="2.60.40.60:FF:000059">
    <property type="entry name" value="FAT atypical cadherin 3"/>
    <property type="match status" value="1"/>
</dbReference>
<feature type="domain" description="Cadherin" evidence="24">
    <location>
        <begin position="325"/>
        <end position="363"/>
    </location>
</feature>
<evidence type="ECO:0000256" key="6">
    <source>
        <dbReference type="ARBA" id="ARBA00022723"/>
    </source>
</evidence>
<feature type="domain" description="Cadherin" evidence="24">
    <location>
        <begin position="1447"/>
        <end position="1558"/>
    </location>
</feature>
<feature type="domain" description="Cadherin" evidence="24">
    <location>
        <begin position="3643"/>
        <end position="3747"/>
    </location>
</feature>
<feature type="domain" description="Cadherin" evidence="24">
    <location>
        <begin position="921"/>
        <end position="1025"/>
    </location>
</feature>
<feature type="domain" description="EGF-like" evidence="23">
    <location>
        <begin position="4168"/>
        <end position="4206"/>
    </location>
</feature>
<comment type="caution">
    <text evidence="19">Lacks conserved residue(s) required for the propagation of feature annotation.</text>
</comment>
<evidence type="ECO:0000256" key="15">
    <source>
        <dbReference type="ARBA" id="ARBA00023157"/>
    </source>
</evidence>
<evidence type="ECO:0000256" key="21">
    <source>
        <dbReference type="SAM" id="SignalP"/>
    </source>
</evidence>
<dbReference type="FunFam" id="2.60.120.200:FF:000017">
    <property type="entry name" value="Vesicular integral-membrane protein VIP36"/>
    <property type="match status" value="1"/>
</dbReference>
<feature type="domain" description="Cadherin" evidence="24">
    <location>
        <begin position="1757"/>
        <end position="1861"/>
    </location>
</feature>
<dbReference type="FunFam" id="2.60.40.60:FF:000039">
    <property type="entry name" value="FAT atypical cadherin 3"/>
    <property type="match status" value="1"/>
</dbReference>
<evidence type="ECO:0000256" key="19">
    <source>
        <dbReference type="PROSITE-ProRule" id="PRU00076"/>
    </source>
</evidence>
<evidence type="ECO:0000256" key="20">
    <source>
        <dbReference type="SAM" id="Phobius"/>
    </source>
</evidence>
<organism evidence="26 27">
    <name type="scientific">Scophthalmus maximus</name>
    <name type="common">Turbot</name>
    <name type="synonym">Psetta maxima</name>
    <dbReference type="NCBI Taxonomy" id="52904"/>
    <lineage>
        <taxon>Eukaryota</taxon>
        <taxon>Metazoa</taxon>
        <taxon>Chordata</taxon>
        <taxon>Craniata</taxon>
        <taxon>Vertebrata</taxon>
        <taxon>Euteleostomi</taxon>
        <taxon>Actinopterygii</taxon>
        <taxon>Neopterygii</taxon>
        <taxon>Teleostei</taxon>
        <taxon>Neoteleostei</taxon>
        <taxon>Acanthomorphata</taxon>
        <taxon>Carangaria</taxon>
        <taxon>Pleuronectiformes</taxon>
        <taxon>Pleuronectoidei</taxon>
        <taxon>Scophthalmidae</taxon>
        <taxon>Scophthalmus</taxon>
    </lineage>
</organism>
<dbReference type="InterPro" id="IPR000742">
    <property type="entry name" value="EGF"/>
</dbReference>
<dbReference type="Proteomes" id="UP000246464">
    <property type="component" value="Chromosome 13"/>
</dbReference>
<evidence type="ECO:0000256" key="14">
    <source>
        <dbReference type="ARBA" id="ARBA00023136"/>
    </source>
</evidence>
<dbReference type="GO" id="GO:0009653">
    <property type="term" value="P:anatomical structure morphogenesis"/>
    <property type="evidence" value="ECO:0007669"/>
    <property type="project" value="UniProtKB-ARBA"/>
</dbReference>
<dbReference type="SUPFAM" id="SSF57196">
    <property type="entry name" value="EGF/Laminin"/>
    <property type="match status" value="1"/>
</dbReference>
<dbReference type="FunFam" id="2.60.40.60:FF:000275">
    <property type="entry name" value="Si:dkey-30k22.7"/>
    <property type="match status" value="1"/>
</dbReference>
<evidence type="ECO:0000259" key="25">
    <source>
        <dbReference type="PROSITE" id="PS51328"/>
    </source>
</evidence>
<dbReference type="SUPFAM" id="SSF49313">
    <property type="entry name" value="Cadherin-like"/>
    <property type="match status" value="32"/>
</dbReference>
<dbReference type="PROSITE" id="PS51328">
    <property type="entry name" value="L_LECTIN_LIKE"/>
    <property type="match status" value="1"/>
</dbReference>
<feature type="signal peptide" evidence="21">
    <location>
        <begin position="1"/>
        <end position="24"/>
    </location>
</feature>
<dbReference type="EMBL" id="CP026255">
    <property type="protein sequence ID" value="AWP11601.1"/>
    <property type="molecule type" value="Genomic_DNA"/>
</dbReference>
<evidence type="ECO:0000259" key="23">
    <source>
        <dbReference type="PROSITE" id="PS50026"/>
    </source>
</evidence>
<dbReference type="CDD" id="cd00054">
    <property type="entry name" value="EGF_CA"/>
    <property type="match status" value="1"/>
</dbReference>
<feature type="domain" description="Cadherin" evidence="24">
    <location>
        <begin position="1585"/>
        <end position="1650"/>
    </location>
</feature>
<dbReference type="FunFam" id="2.60.40.60:FF:000058">
    <property type="entry name" value="FAT atypical cadherin 3"/>
    <property type="match status" value="1"/>
</dbReference>
<dbReference type="Gene3D" id="2.60.40.60">
    <property type="entry name" value="Cadherins"/>
    <property type="match status" value="32"/>
</dbReference>
<evidence type="ECO:0000313" key="26">
    <source>
        <dbReference type="EMBL" id="AWP11601.1"/>
    </source>
</evidence>
<dbReference type="FunFam" id="2.60.40.60:FF:000061">
    <property type="entry name" value="FAT atypical cadherin 3"/>
    <property type="match status" value="1"/>
</dbReference>
<dbReference type="FunFam" id="2.60.40.60:FF:000033">
    <property type="entry name" value="FAT atypical cadherin 1"/>
    <property type="match status" value="1"/>
</dbReference>
<feature type="domain" description="Cadherin" evidence="24">
    <location>
        <begin position="2475"/>
        <end position="2581"/>
    </location>
</feature>
<keyword evidence="13" id="KW-0333">Golgi apparatus</keyword>
<dbReference type="SMART" id="SM00282">
    <property type="entry name" value="LamG"/>
    <property type="match status" value="1"/>
</dbReference>
<evidence type="ECO:0000256" key="11">
    <source>
        <dbReference type="ARBA" id="ARBA00022889"/>
    </source>
</evidence>
<evidence type="ECO:0000259" key="24">
    <source>
        <dbReference type="PROSITE" id="PS50268"/>
    </source>
</evidence>
<feature type="domain" description="Cadherin" evidence="24">
    <location>
        <begin position="3113"/>
        <end position="3218"/>
    </location>
</feature>
<dbReference type="FunFam" id="2.60.40.60:FF:000024">
    <property type="entry name" value="FAT atypical cadherin 3"/>
    <property type="match status" value="1"/>
</dbReference>
<feature type="domain" description="Cadherin" evidence="24">
    <location>
        <begin position="784"/>
        <end position="898"/>
    </location>
</feature>
<dbReference type="FunFam" id="2.60.40.60:FF:000032">
    <property type="entry name" value="FAT atypical cadherin 1"/>
    <property type="match status" value="1"/>
</dbReference>
<dbReference type="FunFam" id="2.60.40.60:FF:000186">
    <property type="entry name" value="FAT atypical cadherin 2"/>
    <property type="match status" value="1"/>
</dbReference>
<evidence type="ECO:0000256" key="12">
    <source>
        <dbReference type="ARBA" id="ARBA00022989"/>
    </source>
</evidence>
<dbReference type="FunFam" id="2.60.40.60:FF:000071">
    <property type="entry name" value="FAT atypical cadherin 1"/>
    <property type="match status" value="1"/>
</dbReference>
<dbReference type="PROSITE" id="PS00022">
    <property type="entry name" value="EGF_1"/>
    <property type="match status" value="2"/>
</dbReference>
<dbReference type="Gene3D" id="2.10.25.10">
    <property type="entry name" value="Laminin"/>
    <property type="match status" value="2"/>
</dbReference>
<dbReference type="Gene3D" id="2.60.120.200">
    <property type="match status" value="2"/>
</dbReference>
<feature type="domain" description="Cadherin" evidence="24">
    <location>
        <begin position="3538"/>
        <end position="3642"/>
    </location>
</feature>
<feature type="domain" description="Cadherin" evidence="24">
    <location>
        <begin position="575"/>
        <end position="670"/>
    </location>
</feature>
<feature type="chain" id="PRO_5016091363" evidence="21">
    <location>
        <begin position="25"/>
        <end position="4572"/>
    </location>
</feature>
<dbReference type="GO" id="GO:0007156">
    <property type="term" value="P:homophilic cell adhesion via plasma membrane adhesion molecules"/>
    <property type="evidence" value="ECO:0007669"/>
    <property type="project" value="InterPro"/>
</dbReference>
<dbReference type="FunFam" id="2.60.40.60:FF:000080">
    <property type="entry name" value="FAT atypical cadherin 1"/>
    <property type="match status" value="1"/>
</dbReference>
<feature type="domain" description="Cadherin" evidence="24">
    <location>
        <begin position="3219"/>
        <end position="3320"/>
    </location>
</feature>
<dbReference type="PROSITE" id="PS50268">
    <property type="entry name" value="CADHERIN_2"/>
    <property type="match status" value="33"/>
</dbReference>
<dbReference type="FunFam" id="2.60.40.60:FF:000020">
    <property type="entry name" value="Dachsous cadherin-related 1b"/>
    <property type="match status" value="1"/>
</dbReference>
<evidence type="ECO:0000256" key="18">
    <source>
        <dbReference type="PROSITE-ProRule" id="PRU00043"/>
    </source>
</evidence>
<evidence type="ECO:0000256" key="17">
    <source>
        <dbReference type="ARBA" id="ARBA00046288"/>
    </source>
</evidence>
<dbReference type="GO" id="GO:0005912">
    <property type="term" value="C:adherens junction"/>
    <property type="evidence" value="ECO:0007669"/>
    <property type="project" value="TreeGrafter"/>
</dbReference>
<keyword evidence="3" id="KW-1003">Cell membrane</keyword>
<dbReference type="FunFam" id="2.60.40.60:FF:000037">
    <property type="entry name" value="FAT atypical cadherin 1"/>
    <property type="match status" value="1"/>
</dbReference>
<keyword evidence="4 19" id="KW-0245">EGF-like domain</keyword>
<sequence>MSSCRFFASTTLVVLLLRASLVRCDITDGNTEHLKREHSLMKPYQGVGSSPSSQWDFWGSTLVTGSYVRLTPDERSKQGSIWNTVPCYLKDWEMHVQFKVHGSGKKNLHGDGIAIWYTKDRLHPGPVFGNKDQFLGLALYLDTFRNDLHGMDRSFPYISAMVNNGSVSYDHGKDGRASELGGCSAEIRNREHDTYLAIRYSKGRLTVMVDVDDKNEWRECIDIGGVRLPTGYFFGASAATGDLSDNHDIISMKLYQLMVEHTPEEENLDWTKIEPSVSLLKSPKVLLHVARCQGIVGKGKDSSPLRFTHHLYNVTINENSAPRTEVRDTYTVTVEATESTSNFQAKTKVFVQVLDTNDLKPLFDPASYNVAISEDTPLQSSVVRVSATDADMGSNAEFYYSFTSRAHPFIVDPFTGTVSLVKKLNHTRSARYDLTVLAEDRKKKISGVQKFGNVARVTVNVHKMSKGPPVIKSPQEPTVSTDGRVTINVRVEGGVKSVKSLNIVGGDPHKCFEIIPSGVQGSDFQVISTKRIIWPQTPSGLNLSLQAKEGSSPTLLSQITQIQIPAYHYSPLAFLEDTYIATLSEFSPPRTHVLRVSVTSGPYNVTFSIKTNPDSSKFKINPKTGIIITTEKFDYEGKDRYEFDVMANHGEVETHVVVEITDENDNGPEFTQSSYQATLDENSPVGSSVLKVAAADKDRGKNGFVTYAIANSGPSPFTIDPFTGVISTSEHLDYELMKRRYHLRVWASDSGSPFSQVSECPVTITLNNVNDNVPLFERVGCNSTVPQDLPVGHTICELSAIDLDELQQLTYVIESGNELQVFDIDSVSGAIALNKPIPLGAGSFTLRVAATDGKHHSEATVVRITVTNRGDEATLHCRETGIYKQLTDKLIESIKPVLTNQEEDIFSDVHITNRYSPKFDLSIPSSIDLIEDHPLNSTIVQFKATDSDTGFNSKLVYAISSGNEDSCFCIDTFSGDLRLVCPLDRENKEFYILNVTVYDLGTPQTSAWKFIAVNVMDVNDNPPVFDQHRYVIRVPENAEVDSKVFTARANDADAETNGNVQYSLLTSTDVFGIDELTGEVTVRRHLDREISPRHDLQIEARDQAKLSPQLFSTMDLVVVLQDVNDNRPKFVPKIYRIKVPEDVPMGTLLVWVESVDLDLGSGGLVTYNLKNTESGIFHLDASTGALTLERELDFERRPSYNLTVRAVDHGLPRSLSSSCFVEIQVLDVNENLNRPVFSQFVYEAGVMEDAAAGTSVVTLTASDKDPGRDGVVRFHIHEGSGLGVFTIDEETGVIRTTETLDRETTPHYWLSVFVTDLGTEPLISWTHVLVEVLDVNDNAPELSQPVYFASVRENVDEVKSVAQVTASDVDTSSEGKLSYLMLESHQTYFDVDAKTGVISTLSALDREDKPEHSIEVIVSDNGTPSLRSTATVVIRVLDANDNRPKFTDKLFHVKLPEQRRREGKREVCRMVARDADEGLNSAVTYVLQGDWDERFEIDPATGEVTTHGDFWPGNYSILTIKATDAGSPSLSSTARLDIEWIARPSPSAEPITFDEPHFTFAVMETEPVTHMVGIIMTEMRPLRWFDIVGGDEEKDFDIQRNSGTISIARRLDAARRSNYNLTVRVTDGHHSATAQAYVCVLDMNEHRPVFLKTLYEVRVPEDTSPWKDILQISARDADTNSKLLYSVHSSLHPDSTKLFHLDPKSGVLVMTEELDYERISSHSLVVMVRDQEIPVKRNFVKVVVHVEDCNDHSPAFLSPRYEAHISNLAPTGSEVIRVKALDKDVGSNADISYSLHSGNIDHVFSIDPELGSVTVSKPLDLQPQDQFHLTVKATDQGFPQRSDICSVHVFIRISDQTPPAFPLDEYLAEISESSALGTPVVTVSASSPAAVHYAIDGGNPNGTFHINLYTGLISTQRHLDFEDCASYKLRVAASTTAGASSKTVVYIYVIDENDNAPVFQQKEYLGQISESANVNSFVMGERNTPMVIQASDADRDANSLLVYQILEPDVLKVFEIDSSMGTISLISPVDFEARSEFHFSVQVKDSGEPSLCAAEPAKVTVRVLDLNDCPPQFTAPVYEPSIMLPAVRDAEVVRVTARDADSSVSYSIAEGNLHNAFSIHPNTGVITVSNVSEFRTFYQLVVKASDGLYKDSATVLINATNLTASDLGFEQSVYSTSVTENLKTVKTLAALKATGCFLNEPLLYSVVNPIGRFVVSQTSGVLETTGIPFDREEQDVYDVVVKVQDTRTPPRTATTQVKVFIDDVNDNPPQFLNLPFSMRISEDSEPGDVLYQVTAIDRDLGENGSIMYSLEDDHDLFRIDPDVGDVSLKRPLDFEALNKYVLTVSATDEGGEPTHSTGARLTIQVRNRTNPVFQTLLYPLKVPESVPPFTTILHVQARNPEGYRLIYNLEEENASKHFHIDFKTGALTVTNPLDYETQTLHVLTVRATDSVTGTFSEASIEIEVEDVNDNAPVFSKLMYSVNIAEGLPVGTPVIQLSASDRDSGRNKDFAFKMVRTEGNETDFFEIDPHSGLIVTKQVLDHENTKHFNLKIKAADNGTVPLAAEASVFVNVTDVNDNPPDFVSSQYDATLDEMAKCGHIVVKIQASDPDAGDLNNLKYKILSGNEGRYFNINESSGIISFSNVCKRNLDPYYNLTVAVSDGVFQKTAPVNIDMIHSNRHSPVFKQSIYEAELAENAEAGTRVIRLAAIDPDDGPYGSVDYTIINKLADEKFSIDNDGQIVTTQSLDRENPAQRVIAIKVMAKDGGGRVAFCTVKIILTDENDNVPQFKASEYQVSIQSTVNKGSPVIQIMAYDADNGKNADVTYSVDEAEEVTEDLIEINPFTGVVSVKESLVGKENRIFNFRVKARDGSLPFYNSTVPVQVRVVPPEVPLPKFSEPLYTFSAAEDAPVGTEIGSVRADSDTPLIYSLVNGNTVESNRDKVFSLDEDSGTLLLQKTIDHEKTKWYRIDVLAQGNHNGTDVASLVSVSVQVQDVNDNQPVFDASPYRAVLAENMPAGTTVIQVTANDPDTENNGLVTYSLEPLAHGAAADATDVFSIDGESGWITAVRQTDCEADRVFRFSVVATDHGGDAKLSSSVLVEVTVMDENDNPPKFSDHVYRGSVVEDSSPGEVIVSMTTTDADVSLENRLVTCYITDGDPLGQFAIIQQDEGEWGLIVKERLDRETRDRYTLRVTATDGKFEAPVTVDVHVLDINDNSPLCEQVVYTEVVMENSPSSKFVLKVSASDPDVGVNGQISFTLHGPDADKFHLDHRTGELFTLAVLDRERDVEYNLAAKATDGGGRSCQADILLRVQDMNDNPPRFSSSHYEVTVFDNTTVRHSLRCAAASSPSLHRQLSHRRCINSEVRYSLLTDGGGYFSLDEFSGILRLERPLTPDTPPTFELKVKATDRGLPRHLYSVATVTVDVVSLDDYQPVFLSSEYTAQHPESLAVGSEVLSVSAFSTDGGAPDPIAYRIVSGNDAGRFLLDSRTGVLTLAAPLDFEVSREHFLSVEGSRGKSSLSDITTVIVNVTDVNDNTPAFGRGDYSAEIWEDVTPGSLVMKVTATDQDGPVNNLLRYSIVSGDPLQQFSIHPRSGEITVRTAVDREEIPHYSLTVQAADEGNPPLSSAALVTISVSDVNDNPPVFSRVDHSLLLQEGESVGSGVLQLVVTDKDTPRNGPPFSFHIVSGDEDRRFHVDQGGLLSLSAPLRKKVRANHQLKIQVTDSGLPPLSSICVVNINVTEQSRYPPSVVPLEVFITTSGGLFANRVIGRLHASDQDPQDVLAYKLVSETPDGGRFSVDLADGKIWADENLEEGSYSLNVSVTDGKFSVWTGVRVHVWAADQRSLDSGLTLHLVGMSPEEFLGDHWRGLQRSLSEALGLPRQELHLASLQRQHDAQALEALLVWRQRSGLVQTLPTSRLAVVISNLEDSLGLSIPRVSHNGCLGSSCPPRGCRNAVRLTGERLGHFSTARAGYITPQHSWESVCPCNESAVRFDGKSYLNYLHGMDEDEQQFKLSLRFKTFQEQGLIASTNGTSDWGVLQVTAGELHFGFRCGSSAPGSLLVRSAAVSDGRWHSVLLEVNSTGLRLTLDRQHPTAAALTEPCRMTRSHGALLFASLAQGPAPEVRGHAPDFDGCLEGLELNGQPIRVGDAAEWAGPGSRRAFGVYQCCSGAGACDNNNPCQNGGACEEDAAGEPRCRCAGLFHGARCELPDNPCASQPCAHGRVCVPTARGYMCNCSRDNAGARCHNEIEVCSPNPCPGGFDCKVTDGSIHCDPLPQKLNPMIGYMEILEISGSVLGLLFLVSVFVCVRKRYVQQKKKKPVCVQDSNGYFHTSLAKSLKADKREVSPIEMSSLVGPVNDLDHTPFRSLRPHSQIGLSGGGDGVSLLKTQGPVVCSVAPNLPARPPSSSDNDSIRKNHWDMDYEVYPADPDYYGRPAVQEFPQFDIVEDTYASSAVDPRRNSRFGGFPFPLDRCDRRAPLPPCYSNQNLDDFLGPDGLPLASSQCPNEYTAISYYPAQNTRSHDNVSGGYKRLSMRLSVAMPSLTKRRICVWEKKKEVRSRNQTVQTTAAPSFRN</sequence>
<dbReference type="PANTHER" id="PTHR24026:SF37">
    <property type="entry name" value="PROTOCADHERIN FAT 2"/>
    <property type="match status" value="1"/>
</dbReference>
<dbReference type="FunFam" id="2.60.40.60:FF:000026">
    <property type="entry name" value="FAT atypical cadherin 1"/>
    <property type="match status" value="2"/>
</dbReference>
<evidence type="ECO:0000256" key="9">
    <source>
        <dbReference type="ARBA" id="ARBA00022737"/>
    </source>
</evidence>
<feature type="domain" description="Cadherin" evidence="24">
    <location>
        <begin position="2788"/>
        <end position="2894"/>
    </location>
</feature>
<dbReference type="GO" id="GO:0007163">
    <property type="term" value="P:establishment or maintenance of cell polarity"/>
    <property type="evidence" value="ECO:0007669"/>
    <property type="project" value="UniProtKB-ARBA"/>
</dbReference>
<feature type="transmembrane region" description="Helical" evidence="20">
    <location>
        <begin position="4280"/>
        <end position="4306"/>
    </location>
</feature>
<dbReference type="FunFam" id="2.60.40.60:FF:000053">
    <property type="entry name" value="FAT atypical cadherin 3"/>
    <property type="match status" value="1"/>
</dbReference>
<keyword evidence="27" id="KW-1185">Reference proteome</keyword>
<keyword evidence="10 18" id="KW-0106">Calcium</keyword>
<evidence type="ECO:0000256" key="7">
    <source>
        <dbReference type="ARBA" id="ARBA00022729"/>
    </source>
</evidence>